<name>A0A7W6BDE1_9SPHN</name>
<dbReference type="RefSeq" id="WP_188070424.1">
    <property type="nucleotide sequence ID" value="NZ_BSPS01000036.1"/>
</dbReference>
<comment type="caution">
    <text evidence="3">The sequence shown here is derived from an EMBL/GenBank/DDBJ whole genome shotgun (WGS) entry which is preliminary data.</text>
</comment>
<organism evidence="3 4">
    <name type="scientific">Sphingobium jiangsuense</name>
    <dbReference type="NCBI Taxonomy" id="870476"/>
    <lineage>
        <taxon>Bacteria</taxon>
        <taxon>Pseudomonadati</taxon>
        <taxon>Pseudomonadota</taxon>
        <taxon>Alphaproteobacteria</taxon>
        <taxon>Sphingomonadales</taxon>
        <taxon>Sphingomonadaceae</taxon>
        <taxon>Sphingobium</taxon>
    </lineage>
</organism>
<dbReference type="Proteomes" id="UP000571950">
    <property type="component" value="Unassembled WGS sequence"/>
</dbReference>
<evidence type="ECO:0000313" key="4">
    <source>
        <dbReference type="Proteomes" id="UP000571950"/>
    </source>
</evidence>
<proteinExistence type="predicted"/>
<keyword evidence="2" id="KW-1133">Transmembrane helix</keyword>
<evidence type="ECO:0000256" key="2">
    <source>
        <dbReference type="SAM" id="Phobius"/>
    </source>
</evidence>
<feature type="transmembrane region" description="Helical" evidence="2">
    <location>
        <begin position="113"/>
        <end position="132"/>
    </location>
</feature>
<evidence type="ECO:0008006" key="5">
    <source>
        <dbReference type="Google" id="ProtNLM"/>
    </source>
</evidence>
<keyword evidence="4" id="KW-1185">Reference proteome</keyword>
<feature type="transmembrane region" description="Helical" evidence="2">
    <location>
        <begin position="222"/>
        <end position="240"/>
    </location>
</feature>
<protein>
    <recommendedName>
        <fullName evidence="5">O-antigen ligase domain-containing protein</fullName>
    </recommendedName>
</protein>
<feature type="transmembrane region" description="Helical" evidence="2">
    <location>
        <begin position="309"/>
        <end position="332"/>
    </location>
</feature>
<dbReference type="EMBL" id="JACIDT010000002">
    <property type="protein sequence ID" value="MBB3924845.1"/>
    <property type="molecule type" value="Genomic_DNA"/>
</dbReference>
<feature type="transmembrane region" description="Helical" evidence="2">
    <location>
        <begin position="152"/>
        <end position="170"/>
    </location>
</feature>
<accession>A0A7W6BDE1</accession>
<evidence type="ECO:0000256" key="1">
    <source>
        <dbReference type="SAM" id="MobiDB-lite"/>
    </source>
</evidence>
<feature type="transmembrane region" description="Helical" evidence="2">
    <location>
        <begin position="344"/>
        <end position="365"/>
    </location>
</feature>
<gene>
    <name evidence="3" type="ORF">GGR43_000546</name>
</gene>
<keyword evidence="2" id="KW-0472">Membrane</keyword>
<feature type="compositionally biased region" description="Basic and acidic residues" evidence="1">
    <location>
        <begin position="407"/>
        <end position="417"/>
    </location>
</feature>
<reference evidence="3 4" key="1">
    <citation type="submission" date="2020-08" db="EMBL/GenBank/DDBJ databases">
        <title>Genomic Encyclopedia of Type Strains, Phase IV (KMG-IV): sequencing the most valuable type-strain genomes for metagenomic binning, comparative biology and taxonomic classification.</title>
        <authorList>
            <person name="Goeker M."/>
        </authorList>
    </citation>
    <scope>NUCLEOTIDE SEQUENCE [LARGE SCALE GENOMIC DNA]</scope>
    <source>
        <strain evidence="3 4">DSM 26189</strain>
    </source>
</reference>
<dbReference type="AlphaFoldDB" id="A0A7W6BDE1"/>
<feature type="transmembrane region" description="Helical" evidence="2">
    <location>
        <begin position="82"/>
        <end position="101"/>
    </location>
</feature>
<feature type="transmembrane region" description="Helical" evidence="2">
    <location>
        <begin position="57"/>
        <end position="76"/>
    </location>
</feature>
<sequence>MAMRCAVFVVLVAVVLKASGLGELIHPDADMLALAVMVASVAIFLPLCLTGQRYFPAFVAGVVVIAMFVLAHLNFVRLSGSAVNFNAIFAYFPALAFLPLARSRVSIDRSLRYLVWISAAYVLIYTLGYSQIMNAAQSAGAHILKQGDYERGVRLLFAPAFGAFLFFFMMEWRRGSLIVRIPLMALSVLAIWLSNYRTFLVIFLLVLVMRSARLLNPLVRWLIFGVLVAAYLVLLAGLVIPDWEPFAYFVDDASGFARLLAYRHITPFVLDHWLTGVGVAGSNMALQSYLRSPSFYSVYPTDLGPIGPLFVFGIGGLAVYVLLTWFMIVQRLPIRFGSTHPERMALHMIAMVYGIQGIISPSFMIENNSLFVAFMFAGWIQLRRVKPVGSTGLHPLAFKPQPRMRRTGPDEGHGGEE</sequence>
<evidence type="ECO:0000313" key="3">
    <source>
        <dbReference type="EMBL" id="MBB3924845.1"/>
    </source>
</evidence>
<keyword evidence="2" id="KW-0812">Transmembrane</keyword>
<feature type="transmembrane region" description="Helical" evidence="2">
    <location>
        <begin position="32"/>
        <end position="50"/>
    </location>
</feature>
<feature type="region of interest" description="Disordered" evidence="1">
    <location>
        <begin position="393"/>
        <end position="417"/>
    </location>
</feature>